<gene>
    <name evidence="2" type="ORF">GCM10008014_41120</name>
</gene>
<keyword evidence="1" id="KW-1133">Transmembrane helix</keyword>
<dbReference type="Proteomes" id="UP000652153">
    <property type="component" value="Unassembled WGS sequence"/>
</dbReference>
<feature type="transmembrane region" description="Helical" evidence="1">
    <location>
        <begin position="12"/>
        <end position="34"/>
    </location>
</feature>
<dbReference type="EMBL" id="BMFU01000006">
    <property type="protein sequence ID" value="GGH63579.1"/>
    <property type="molecule type" value="Genomic_DNA"/>
</dbReference>
<accession>A0ABQ1ZI92</accession>
<evidence type="ECO:0008006" key="4">
    <source>
        <dbReference type="Google" id="ProtNLM"/>
    </source>
</evidence>
<sequence>MIKSYTNECIKLLKHPFSIWSTVIFLVFVVYTYLSVGSNFQNSFQTFMDNSGYSL</sequence>
<keyword evidence="3" id="KW-1185">Reference proteome</keyword>
<evidence type="ECO:0000313" key="2">
    <source>
        <dbReference type="EMBL" id="GGH63579.1"/>
    </source>
</evidence>
<keyword evidence="1" id="KW-0812">Transmembrane</keyword>
<evidence type="ECO:0000256" key="1">
    <source>
        <dbReference type="SAM" id="Phobius"/>
    </source>
</evidence>
<name>A0ABQ1ZI92_9BACL</name>
<comment type="caution">
    <text evidence="2">The sequence shown here is derived from an EMBL/GenBank/DDBJ whole genome shotgun (WGS) entry which is preliminary data.</text>
</comment>
<reference evidence="3" key="1">
    <citation type="journal article" date="2019" name="Int. J. Syst. Evol. Microbiol.">
        <title>The Global Catalogue of Microorganisms (GCM) 10K type strain sequencing project: providing services to taxonomists for standard genome sequencing and annotation.</title>
        <authorList>
            <consortium name="The Broad Institute Genomics Platform"/>
            <consortium name="The Broad Institute Genome Sequencing Center for Infectious Disease"/>
            <person name="Wu L."/>
            <person name="Ma J."/>
        </authorList>
    </citation>
    <scope>NUCLEOTIDE SEQUENCE [LARGE SCALE GENOMIC DNA]</scope>
    <source>
        <strain evidence="3">CGMCC 1.12770</strain>
    </source>
</reference>
<keyword evidence="1" id="KW-0472">Membrane</keyword>
<organism evidence="2 3">
    <name type="scientific">Paenibacillus silvae</name>
    <dbReference type="NCBI Taxonomy" id="1325358"/>
    <lineage>
        <taxon>Bacteria</taxon>
        <taxon>Bacillati</taxon>
        <taxon>Bacillota</taxon>
        <taxon>Bacilli</taxon>
        <taxon>Bacillales</taxon>
        <taxon>Paenibacillaceae</taxon>
        <taxon>Paenibacillus</taxon>
    </lineage>
</organism>
<protein>
    <recommendedName>
        <fullName evidence="4">ABC transporter permease</fullName>
    </recommendedName>
</protein>
<evidence type="ECO:0000313" key="3">
    <source>
        <dbReference type="Proteomes" id="UP000652153"/>
    </source>
</evidence>
<proteinExistence type="predicted"/>